<dbReference type="Pfam" id="PF12708">
    <property type="entry name" value="Pect-lyase_RHGA_epim"/>
    <property type="match status" value="1"/>
</dbReference>
<proteinExistence type="predicted"/>
<evidence type="ECO:0000313" key="4">
    <source>
        <dbReference type="Proteomes" id="UP001500596"/>
    </source>
</evidence>
<reference evidence="3 4" key="1">
    <citation type="journal article" date="2019" name="Int. J. Syst. Evol. Microbiol.">
        <title>The Global Catalogue of Microorganisms (GCM) 10K type strain sequencing project: providing services to taxonomists for standard genome sequencing and annotation.</title>
        <authorList>
            <consortium name="The Broad Institute Genomics Platform"/>
            <consortium name="The Broad Institute Genome Sequencing Center for Infectious Disease"/>
            <person name="Wu L."/>
            <person name="Ma J."/>
        </authorList>
    </citation>
    <scope>NUCLEOTIDE SEQUENCE [LARGE SCALE GENOMIC DNA]</scope>
    <source>
        <strain evidence="3 4">JCM 15575</strain>
    </source>
</reference>
<organism evidence="3 4">
    <name type="scientific">Microbacterium lacus</name>
    <dbReference type="NCBI Taxonomy" id="415217"/>
    <lineage>
        <taxon>Bacteria</taxon>
        <taxon>Bacillati</taxon>
        <taxon>Actinomycetota</taxon>
        <taxon>Actinomycetes</taxon>
        <taxon>Micrococcales</taxon>
        <taxon>Microbacteriaceae</taxon>
        <taxon>Microbacterium</taxon>
    </lineage>
</organism>
<dbReference type="Proteomes" id="UP001500596">
    <property type="component" value="Unassembled WGS sequence"/>
</dbReference>
<dbReference type="SUPFAM" id="SSF51126">
    <property type="entry name" value="Pectin lyase-like"/>
    <property type="match status" value="1"/>
</dbReference>
<sequence length="664" mass="70429">MALGTALTRVYSQTSTVPTAPAPHPRRATLNGEEIRVSPLAPPPSRVRRAAAVVTGLALVGGALLAAPAHAAPPRPVDPVNPDFGPNVQIFGPDAPLTEIQSTMDALADQQRDNEMGSARHAVYFLPGEYGTAAQPLQFEVGYYTEVAGLGAAPGDVTVNGAIEVYNRCLGDGGTTNCIALNNFWRTLSNLSIQVNKAGQDGCRQSANFWAVSQAVSMRRVEIGGANLSLMDYCTAGPQYASGGYIADSNLPFVISGSQQQWLTRNSAVAGWSNGVWNQVFSGVQGAPDDAGFPNPPYTTIDQTPVSREKPYLYVDDSGRYNVRVPAAQTATSGTSWAAAETAGRSIPITEFFIATPDDSVKDINNALARGQHLIFTPGVYDIDRTIEVKRARTVILGMGHATLTSARGAVPVEVKDAAGVVIAGITVDAGETLSPALMRIGSAKGGKKLDPADPITLSDVYFRVGGPHIGKVTTALEVNADNMLIDHIWVWRADHGIEGFTNGVNGDTDRWNTNIGTTGVVVNGANVTATGLFVEHFQTYNTVWNGQNGRVILYQNELPYDPPSQADWTQPNGTLGYPGYKIGDKVTTHRLDGAGVYVFNQNDPSIVTANGFEAPQTPGVQLHHIMTVNLAAGTIQHVVNGIGDQVDNSRTGIPAYVVDYPTP</sequence>
<evidence type="ECO:0000313" key="3">
    <source>
        <dbReference type="EMBL" id="GAA1671323.1"/>
    </source>
</evidence>
<accession>A0ABN2GHF3</accession>
<dbReference type="EMBL" id="BAAAPK010000001">
    <property type="protein sequence ID" value="GAA1671323.1"/>
    <property type="molecule type" value="Genomic_DNA"/>
</dbReference>
<dbReference type="InterPro" id="IPR024535">
    <property type="entry name" value="RHGA/B-epi-like_pectate_lyase"/>
</dbReference>
<feature type="region of interest" description="Disordered" evidence="1">
    <location>
        <begin position="1"/>
        <end position="44"/>
    </location>
</feature>
<evidence type="ECO:0000256" key="1">
    <source>
        <dbReference type="SAM" id="MobiDB-lite"/>
    </source>
</evidence>
<keyword evidence="4" id="KW-1185">Reference proteome</keyword>
<dbReference type="InterPro" id="IPR012334">
    <property type="entry name" value="Pectin_lyas_fold"/>
</dbReference>
<name>A0ABN2GHF3_9MICO</name>
<protein>
    <submittedName>
        <fullName evidence="3">Discoidin domain-containing protein</fullName>
    </submittedName>
</protein>
<dbReference type="Gene3D" id="2.160.20.10">
    <property type="entry name" value="Single-stranded right-handed beta-helix, Pectin lyase-like"/>
    <property type="match status" value="1"/>
</dbReference>
<comment type="caution">
    <text evidence="3">The sequence shown here is derived from an EMBL/GenBank/DDBJ whole genome shotgun (WGS) entry which is preliminary data.</text>
</comment>
<feature type="domain" description="Rhamnogalacturonase A/B/Epimerase-like pectate lyase" evidence="2">
    <location>
        <begin position="114"/>
        <end position="276"/>
    </location>
</feature>
<gene>
    <name evidence="3" type="ORF">GCM10009807_14270</name>
</gene>
<dbReference type="InterPro" id="IPR059186">
    <property type="entry name" value="SACTE_4363"/>
</dbReference>
<dbReference type="CDD" id="cd23669">
    <property type="entry name" value="GH55_SacteLam55A-like"/>
    <property type="match status" value="1"/>
</dbReference>
<evidence type="ECO:0000259" key="2">
    <source>
        <dbReference type="Pfam" id="PF12708"/>
    </source>
</evidence>
<dbReference type="InterPro" id="IPR011050">
    <property type="entry name" value="Pectin_lyase_fold/virulence"/>
</dbReference>